<dbReference type="Proteomes" id="UP000621631">
    <property type="component" value="Unassembled WGS sequence"/>
</dbReference>
<name>A0ABR7VH89_VIRHA</name>
<dbReference type="Pfam" id="PF08239">
    <property type="entry name" value="SH3_3"/>
    <property type="match status" value="1"/>
</dbReference>
<keyword evidence="2" id="KW-0812">Transmembrane</keyword>
<dbReference type="PROSITE" id="PS51781">
    <property type="entry name" value="SH3B"/>
    <property type="match status" value="1"/>
</dbReference>
<feature type="domain" description="SH3b" evidence="3">
    <location>
        <begin position="101"/>
        <end position="165"/>
    </location>
</feature>
<comment type="caution">
    <text evidence="4">The sequence shown here is derived from an EMBL/GenBank/DDBJ whole genome shotgun (WGS) entry which is preliminary data.</text>
</comment>
<dbReference type="InterPro" id="IPR005490">
    <property type="entry name" value="LD_TPept_cat_dom"/>
</dbReference>
<dbReference type="InterPro" id="IPR003646">
    <property type="entry name" value="SH3-like_bac-type"/>
</dbReference>
<keyword evidence="2" id="KW-1133">Transmembrane helix</keyword>
<dbReference type="SMART" id="SM00287">
    <property type="entry name" value="SH3b"/>
    <property type="match status" value="1"/>
</dbReference>
<evidence type="ECO:0000256" key="2">
    <source>
        <dbReference type="SAM" id="Phobius"/>
    </source>
</evidence>
<feature type="transmembrane region" description="Helical" evidence="2">
    <location>
        <begin position="7"/>
        <end position="26"/>
    </location>
</feature>
<evidence type="ECO:0000313" key="4">
    <source>
        <dbReference type="EMBL" id="MBD1221063.1"/>
    </source>
</evidence>
<reference evidence="4 5" key="1">
    <citation type="submission" date="2020-09" db="EMBL/GenBank/DDBJ databases">
        <title>Draft Genome Sequences of Oil-Oxidizing Bacteria Halomonas titanicae, Marinobacter lutaoensis, and Virgibacillus halodenitrificans Isolated from Highly Saline Environments.</title>
        <authorList>
            <person name="Grouzdev D.S."/>
            <person name="Sokolova D.S."/>
            <person name="Semenova E.M."/>
            <person name="Borzenkov I.A."/>
            <person name="Bidzhieva S.K."/>
            <person name="Poltaraus A.B."/>
            <person name="Nazina T.N."/>
        </authorList>
    </citation>
    <scope>NUCLEOTIDE SEQUENCE [LARGE SCALE GENOMIC DNA]</scope>
    <source>
        <strain evidence="4 5">VKM B-3472D</strain>
    </source>
</reference>
<organism evidence="4 5">
    <name type="scientific">Virgibacillus halodenitrificans</name>
    <name type="common">Bacillus halodenitrificans</name>
    <dbReference type="NCBI Taxonomy" id="1482"/>
    <lineage>
        <taxon>Bacteria</taxon>
        <taxon>Bacillati</taxon>
        <taxon>Bacillota</taxon>
        <taxon>Bacilli</taxon>
        <taxon>Bacillales</taxon>
        <taxon>Bacillaceae</taxon>
        <taxon>Virgibacillus</taxon>
    </lineage>
</organism>
<dbReference type="Pfam" id="PF03734">
    <property type="entry name" value="YkuD"/>
    <property type="match status" value="1"/>
</dbReference>
<dbReference type="PANTHER" id="PTHR38589">
    <property type="entry name" value="BLR0621 PROTEIN"/>
    <property type="match status" value="1"/>
</dbReference>
<evidence type="ECO:0000259" key="3">
    <source>
        <dbReference type="PROSITE" id="PS51781"/>
    </source>
</evidence>
<feature type="region of interest" description="Disordered" evidence="1">
    <location>
        <begin position="37"/>
        <end position="98"/>
    </location>
</feature>
<protein>
    <submittedName>
        <fullName evidence="4">SH3 domain-containing protein</fullName>
    </submittedName>
</protein>
<keyword evidence="5" id="KW-1185">Reference proteome</keyword>
<evidence type="ECO:0000256" key="1">
    <source>
        <dbReference type="SAM" id="MobiDB-lite"/>
    </source>
</evidence>
<feature type="compositionally biased region" description="Low complexity" evidence="1">
    <location>
        <begin position="185"/>
        <end position="195"/>
    </location>
</feature>
<keyword evidence="2" id="KW-0472">Membrane</keyword>
<accession>A0ABR7VH89</accession>
<dbReference type="EMBL" id="JACWEZ010000001">
    <property type="protein sequence ID" value="MBD1221063.1"/>
    <property type="molecule type" value="Genomic_DNA"/>
</dbReference>
<feature type="compositionally biased region" description="Basic and acidic residues" evidence="1">
    <location>
        <begin position="37"/>
        <end position="46"/>
    </location>
</feature>
<sequence length="415" mass="45609">MSNKQKGFIFGGIAIIVTAFILFLVITQNQPALPAEAKQKEIKSEKASPVAEPTEQEKPNMEIAEKETDSKEEKAKEESKKKETKKDDTEQKNNEEESISFKKKYITVSSLNLRSDPNTQSDVLGVLMLNEEIQAADTNLDNGWVKVKTKSGNGYVNSKYLSSEKKVITATAQKVKKKTTEKSANNKNTQTQKQANKPKEQASSDKKQEKPVKATPKNDAEKLSSVGNNNQLILVTTNGYGTSSAKVQTFERGSSGEWQRVMHTNGFIGKNGFAGSKVEGDGKSPTGKYSIGTAFGRAGNPGTKLPFRSISSDDVWVDDPKSSLYNSWQSRKKTEGQWNSAENMDIALYTYGFVINYNTARTPGKGSAIFFHVANGHTLGCTGVSQSHMVSILKWINPAKNPVIIQTPESKLSNY</sequence>
<dbReference type="Gene3D" id="2.30.30.40">
    <property type="entry name" value="SH3 Domains"/>
    <property type="match status" value="1"/>
</dbReference>
<proteinExistence type="predicted"/>
<feature type="compositionally biased region" description="Basic and acidic residues" evidence="1">
    <location>
        <begin position="55"/>
        <end position="95"/>
    </location>
</feature>
<feature type="compositionally biased region" description="Basic and acidic residues" evidence="1">
    <location>
        <begin position="197"/>
        <end position="222"/>
    </location>
</feature>
<feature type="region of interest" description="Disordered" evidence="1">
    <location>
        <begin position="174"/>
        <end position="226"/>
    </location>
</feature>
<dbReference type="PANTHER" id="PTHR38589:SF1">
    <property type="entry name" value="BLR0621 PROTEIN"/>
    <property type="match status" value="1"/>
</dbReference>
<evidence type="ECO:0000313" key="5">
    <source>
        <dbReference type="Proteomes" id="UP000621631"/>
    </source>
</evidence>
<dbReference type="RefSeq" id="WP_019379174.1">
    <property type="nucleotide sequence ID" value="NZ_JACWEZ010000001.1"/>
</dbReference>
<gene>
    <name evidence="4" type="ORF">IC602_00380</name>
</gene>